<organism evidence="3 4">
    <name type="scientific">Treponema succinifaciens (strain ATCC 33096 / DSM 2489 / 6091)</name>
    <dbReference type="NCBI Taxonomy" id="869209"/>
    <lineage>
        <taxon>Bacteria</taxon>
        <taxon>Pseudomonadati</taxon>
        <taxon>Spirochaetota</taxon>
        <taxon>Spirochaetia</taxon>
        <taxon>Spirochaetales</taxon>
        <taxon>Treponemataceae</taxon>
        <taxon>Treponema</taxon>
    </lineage>
</organism>
<dbReference type="RefSeq" id="WP_013702808.1">
    <property type="nucleotide sequence ID" value="NC_015386.1"/>
</dbReference>
<dbReference type="KEGG" id="tsu:Tresu_2710"/>
<sequence>MNRITLHGTICKDAELFNVYGDDVPLVSFVVKDYGKPGAFNDEPLTLQVHFKREIAPLLMPELVHGKEVNLFGSMVQKNYVTSSNEFRTKIYMIADYIEFVGKNERREVAA</sequence>
<keyword evidence="3" id="KW-0614">Plasmid</keyword>
<dbReference type="AlphaFoldDB" id="F2NYR7"/>
<dbReference type="PROSITE" id="PS50935">
    <property type="entry name" value="SSB"/>
    <property type="match status" value="1"/>
</dbReference>
<dbReference type="GeneID" id="302999797"/>
<evidence type="ECO:0000313" key="3">
    <source>
        <dbReference type="EMBL" id="AEB15566.1"/>
    </source>
</evidence>
<proteinExistence type="predicted"/>
<dbReference type="HOGENOM" id="CLU_2157266_0_0_12"/>
<dbReference type="InterPro" id="IPR012340">
    <property type="entry name" value="NA-bd_OB-fold"/>
</dbReference>
<evidence type="ECO:0000313" key="4">
    <source>
        <dbReference type="Proteomes" id="UP000006852"/>
    </source>
</evidence>
<geneLocation type="plasmid" evidence="3 4">
    <name>pTRESU01</name>
</geneLocation>
<dbReference type="SUPFAM" id="SSF50249">
    <property type="entry name" value="Nucleic acid-binding proteins"/>
    <property type="match status" value="1"/>
</dbReference>
<protein>
    <recommendedName>
        <fullName evidence="5">Single-strand binding protein/Primosomal replication protein n</fullName>
    </recommendedName>
</protein>
<keyword evidence="4" id="KW-1185">Reference proteome</keyword>
<evidence type="ECO:0000256" key="1">
    <source>
        <dbReference type="ARBA" id="ARBA00023125"/>
    </source>
</evidence>
<dbReference type="Proteomes" id="UP000006852">
    <property type="component" value="Plasmid pTRESU01"/>
</dbReference>
<dbReference type="GO" id="GO:0003697">
    <property type="term" value="F:single-stranded DNA binding"/>
    <property type="evidence" value="ECO:0007669"/>
    <property type="project" value="InterPro"/>
</dbReference>
<gene>
    <name evidence="3" type="ordered locus">Tresu_2710</name>
</gene>
<reference evidence="4" key="1">
    <citation type="submission" date="2011-04" db="EMBL/GenBank/DDBJ databases">
        <title>The complete genome of plasmid of Treponema succinifaciens DSM 2489.</title>
        <authorList>
            <person name="Lucas S."/>
            <person name="Copeland A."/>
            <person name="Lapidus A."/>
            <person name="Bruce D."/>
            <person name="Goodwin L."/>
            <person name="Pitluck S."/>
            <person name="Peters L."/>
            <person name="Kyrpides N."/>
            <person name="Mavromatis K."/>
            <person name="Ivanova N."/>
            <person name="Ovchinnikova G."/>
            <person name="Teshima H."/>
            <person name="Detter J.C."/>
            <person name="Tapia R."/>
            <person name="Han C."/>
            <person name="Land M."/>
            <person name="Hauser L."/>
            <person name="Markowitz V."/>
            <person name="Cheng J.-F."/>
            <person name="Hugenholtz P."/>
            <person name="Woyke T."/>
            <person name="Wu D."/>
            <person name="Gronow S."/>
            <person name="Wellnitz S."/>
            <person name="Brambilla E."/>
            <person name="Klenk H.-P."/>
            <person name="Eisen J.A."/>
        </authorList>
    </citation>
    <scope>NUCLEOTIDE SEQUENCE [LARGE SCALE GENOMIC DNA]</scope>
    <source>
        <strain evidence="4">ATCC 33096 / DSM 2489 / 6091</strain>
        <plasmid evidence="4">Plasmid pTRESU01</plasmid>
    </source>
</reference>
<dbReference type="EMBL" id="CP002632">
    <property type="protein sequence ID" value="AEB15566.1"/>
    <property type="molecule type" value="Genomic_DNA"/>
</dbReference>
<dbReference type="Gene3D" id="2.40.50.140">
    <property type="entry name" value="Nucleic acid-binding proteins"/>
    <property type="match status" value="1"/>
</dbReference>
<evidence type="ECO:0000256" key="2">
    <source>
        <dbReference type="PROSITE-ProRule" id="PRU00252"/>
    </source>
</evidence>
<name>F2NYR7_TRES6</name>
<dbReference type="InterPro" id="IPR000424">
    <property type="entry name" value="Primosome_PriB/ssb"/>
</dbReference>
<keyword evidence="1 2" id="KW-0238">DNA-binding</keyword>
<accession>F2NYR7</accession>
<evidence type="ECO:0008006" key="5">
    <source>
        <dbReference type="Google" id="ProtNLM"/>
    </source>
</evidence>